<accession>A0ABW8Q6H8</accession>
<evidence type="ECO:0000313" key="3">
    <source>
        <dbReference type="Proteomes" id="UP001621964"/>
    </source>
</evidence>
<dbReference type="SUPFAM" id="SSF52540">
    <property type="entry name" value="P-loop containing nucleoside triphosphate hydrolases"/>
    <property type="match status" value="1"/>
</dbReference>
<evidence type="ECO:0008006" key="4">
    <source>
        <dbReference type="Google" id="ProtNLM"/>
    </source>
</evidence>
<organism evidence="2 3">
    <name type="scientific">Neisseria oralis</name>
    <dbReference type="NCBI Taxonomy" id="1107316"/>
    <lineage>
        <taxon>Bacteria</taxon>
        <taxon>Pseudomonadati</taxon>
        <taxon>Pseudomonadota</taxon>
        <taxon>Betaproteobacteria</taxon>
        <taxon>Neisseriales</taxon>
        <taxon>Neisseriaceae</taxon>
        <taxon>Neisseria</taxon>
    </lineage>
</organism>
<sequence length="92" mass="10181">TLVEEAHRLLSKPEPGADGSKKLGVEMFANLLAEVRKYGECLVIADQIPNKLVSDVLKNTNTKIIHRLFAADDRSSIGDTMSLNDEQKDFLP</sequence>
<name>A0ABW8Q6H8_9NEIS</name>
<dbReference type="InterPro" id="IPR027417">
    <property type="entry name" value="P-loop_NTPase"/>
</dbReference>
<feature type="non-terminal residue" evidence="2">
    <location>
        <position position="92"/>
    </location>
</feature>
<dbReference type="PANTHER" id="PTHR42957">
    <property type="entry name" value="HELICASE MJ1565-RELATED"/>
    <property type="match status" value="1"/>
</dbReference>
<protein>
    <recommendedName>
        <fullName evidence="4">ATP-binding protein</fullName>
    </recommendedName>
</protein>
<evidence type="ECO:0000256" key="1">
    <source>
        <dbReference type="SAM" id="MobiDB-lite"/>
    </source>
</evidence>
<feature type="non-terminal residue" evidence="2">
    <location>
        <position position="1"/>
    </location>
</feature>
<dbReference type="Proteomes" id="UP001621964">
    <property type="component" value="Unassembled WGS sequence"/>
</dbReference>
<dbReference type="Gene3D" id="3.40.50.300">
    <property type="entry name" value="P-loop containing nucleotide triphosphate hydrolases"/>
    <property type="match status" value="1"/>
</dbReference>
<dbReference type="PANTHER" id="PTHR42957:SF1">
    <property type="entry name" value="HELICASE MJ1565-RELATED"/>
    <property type="match status" value="1"/>
</dbReference>
<dbReference type="InterPro" id="IPR008571">
    <property type="entry name" value="HerA-like"/>
</dbReference>
<reference evidence="2 3" key="1">
    <citation type="submission" date="2024-11" db="EMBL/GenBank/DDBJ databases">
        <authorList>
            <person name="Mikucki A.G."/>
            <person name="Kahler C.M."/>
        </authorList>
    </citation>
    <scope>NUCLEOTIDE SEQUENCE [LARGE SCALE GENOMIC DNA]</scope>
    <source>
        <strain evidence="2 3">EXNM717</strain>
    </source>
</reference>
<gene>
    <name evidence="2" type="ORF">ACI43T_12050</name>
</gene>
<proteinExistence type="predicted"/>
<feature type="region of interest" description="Disordered" evidence="1">
    <location>
        <begin position="1"/>
        <end position="20"/>
    </location>
</feature>
<dbReference type="RefSeq" id="WP_405387353.1">
    <property type="nucleotide sequence ID" value="NZ_JBJGEB010000053.1"/>
</dbReference>
<comment type="caution">
    <text evidence="2">The sequence shown here is derived from an EMBL/GenBank/DDBJ whole genome shotgun (WGS) entry which is preliminary data.</text>
</comment>
<evidence type="ECO:0000313" key="2">
    <source>
        <dbReference type="EMBL" id="MFK7643200.1"/>
    </source>
</evidence>
<keyword evidence="3" id="KW-1185">Reference proteome</keyword>
<dbReference type="EMBL" id="JBJGEB010000053">
    <property type="protein sequence ID" value="MFK7643200.1"/>
    <property type="molecule type" value="Genomic_DNA"/>
</dbReference>